<feature type="transmembrane region" description="Helical" evidence="6">
    <location>
        <begin position="54"/>
        <end position="79"/>
    </location>
</feature>
<dbReference type="PANTHER" id="PTHR42709:SF6">
    <property type="entry name" value="UNDECAPRENYL PHOSPHATE TRANSPORTER A"/>
    <property type="match status" value="1"/>
</dbReference>
<dbReference type="RefSeq" id="WP_230056343.1">
    <property type="nucleotide sequence ID" value="NZ_CAJHOE010000001.1"/>
</dbReference>
<reference evidence="8 9" key="1">
    <citation type="submission" date="2020-11" db="EMBL/GenBank/DDBJ databases">
        <authorList>
            <person name="Peeters C."/>
        </authorList>
    </citation>
    <scope>NUCLEOTIDE SEQUENCE [LARGE SCALE GENOMIC DNA]</scope>
    <source>
        <strain evidence="8 9">LMG 8286</strain>
    </source>
</reference>
<keyword evidence="4 6" id="KW-1133">Transmembrane helix</keyword>
<evidence type="ECO:0000256" key="4">
    <source>
        <dbReference type="ARBA" id="ARBA00022989"/>
    </source>
</evidence>
<dbReference type="PANTHER" id="PTHR42709">
    <property type="entry name" value="ALKALINE PHOSPHATASE LIKE PROTEIN"/>
    <property type="match status" value="1"/>
</dbReference>
<comment type="caution">
    <text evidence="8">The sequence shown here is derived from an EMBL/GenBank/DDBJ whole genome shotgun (WGS) entry which is preliminary data.</text>
</comment>
<name>A0ABM8Q1X0_9BACT</name>
<gene>
    <name evidence="8" type="primary">dedA</name>
    <name evidence="8" type="ORF">LMG8286_00561</name>
</gene>
<keyword evidence="2" id="KW-1003">Cell membrane</keyword>
<evidence type="ECO:0000256" key="5">
    <source>
        <dbReference type="ARBA" id="ARBA00023136"/>
    </source>
</evidence>
<feature type="transmembrane region" description="Helical" evidence="6">
    <location>
        <begin position="140"/>
        <end position="161"/>
    </location>
</feature>
<evidence type="ECO:0000256" key="2">
    <source>
        <dbReference type="ARBA" id="ARBA00022475"/>
    </source>
</evidence>
<proteinExistence type="predicted"/>
<dbReference type="InterPro" id="IPR051311">
    <property type="entry name" value="DedA_domain"/>
</dbReference>
<evidence type="ECO:0000256" key="1">
    <source>
        <dbReference type="ARBA" id="ARBA00004651"/>
    </source>
</evidence>
<evidence type="ECO:0000256" key="3">
    <source>
        <dbReference type="ARBA" id="ARBA00022692"/>
    </source>
</evidence>
<keyword evidence="3 6" id="KW-0812">Transmembrane</keyword>
<evidence type="ECO:0000313" key="9">
    <source>
        <dbReference type="Proteomes" id="UP000789359"/>
    </source>
</evidence>
<comment type="subcellular location">
    <subcellularLocation>
        <location evidence="1">Cell membrane</location>
        <topology evidence="1">Multi-pass membrane protein</topology>
    </subcellularLocation>
</comment>
<feature type="domain" description="VTT" evidence="7">
    <location>
        <begin position="34"/>
        <end position="160"/>
    </location>
</feature>
<evidence type="ECO:0000313" key="8">
    <source>
        <dbReference type="EMBL" id="CAD7286835.1"/>
    </source>
</evidence>
<dbReference type="InterPro" id="IPR032816">
    <property type="entry name" value="VTT_dom"/>
</dbReference>
<dbReference type="Proteomes" id="UP000789359">
    <property type="component" value="Unassembled WGS sequence"/>
</dbReference>
<dbReference type="Pfam" id="PF09335">
    <property type="entry name" value="VTT_dom"/>
    <property type="match status" value="1"/>
</dbReference>
<accession>A0ABM8Q1X0</accession>
<evidence type="ECO:0000256" key="6">
    <source>
        <dbReference type="SAM" id="Phobius"/>
    </source>
</evidence>
<organism evidence="8 9">
    <name type="scientific">Campylobacter suis</name>
    <dbReference type="NCBI Taxonomy" id="2790657"/>
    <lineage>
        <taxon>Bacteria</taxon>
        <taxon>Pseudomonadati</taxon>
        <taxon>Campylobacterota</taxon>
        <taxon>Epsilonproteobacteria</taxon>
        <taxon>Campylobacterales</taxon>
        <taxon>Campylobacteraceae</taxon>
        <taxon>Campylobacter</taxon>
    </lineage>
</organism>
<keyword evidence="9" id="KW-1185">Reference proteome</keyword>
<evidence type="ECO:0000259" key="7">
    <source>
        <dbReference type="Pfam" id="PF09335"/>
    </source>
</evidence>
<sequence length="201" mass="22553">MLSSIIDTIVSYVSAWGYLGIFLMMFLESSFFPFPSEVAMIPAGYLASKGEMSLSVAWLAGTGGSLIGAVFNYYLCYFFGRELVEKYGKFVGISEAKMQKFEKFFNKHGEISTFNCRLIPGIRQYISLPAGLVKMNIFKFSLFTTLGAGIWVAVLLGLGYFLGENEALLSAKLKQITIWLLVCVVAIFACYFAYFRFFKKD</sequence>
<keyword evidence="5 6" id="KW-0472">Membrane</keyword>
<protein>
    <submittedName>
        <fullName evidence="8">Protein DedA</fullName>
    </submittedName>
</protein>
<feature type="transmembrane region" description="Helical" evidence="6">
    <location>
        <begin position="12"/>
        <end position="34"/>
    </location>
</feature>
<dbReference type="EMBL" id="CAJHOE010000001">
    <property type="protein sequence ID" value="CAD7286835.1"/>
    <property type="molecule type" value="Genomic_DNA"/>
</dbReference>
<feature type="transmembrane region" description="Helical" evidence="6">
    <location>
        <begin position="176"/>
        <end position="195"/>
    </location>
</feature>